<feature type="transmembrane region" description="Helical" evidence="6">
    <location>
        <begin position="286"/>
        <end position="302"/>
    </location>
</feature>
<feature type="transmembrane region" description="Helical" evidence="6">
    <location>
        <begin position="138"/>
        <end position="158"/>
    </location>
</feature>
<dbReference type="SUPFAM" id="SSF103481">
    <property type="entry name" value="Multidrug resistance efflux transporter EmrE"/>
    <property type="match status" value="2"/>
</dbReference>
<feature type="transmembrane region" description="Helical" evidence="6">
    <location>
        <begin position="108"/>
        <end position="129"/>
    </location>
</feature>
<name>A0ABR5Z769_9GAMM</name>
<reference evidence="8 9" key="1">
    <citation type="submission" date="2020-02" db="EMBL/GenBank/DDBJ databases">
        <title>Synteny-based analysis reveals conserved mechanism for high triclosan tolerance in Pseudomonas, as well as instances of horizontal transfer.</title>
        <authorList>
            <person name="Mcfarland A.G."/>
            <person name="Bertucci H.K."/>
            <person name="Litmann E."/>
            <person name="Shen J."/>
            <person name="Huttenhower C."/>
            <person name="Hartmann E.M."/>
        </authorList>
    </citation>
    <scope>NUCLEOTIDE SEQUENCE [LARGE SCALE GENOMIC DNA]</scope>
    <source>
        <strain evidence="8 9">115A1</strain>
    </source>
</reference>
<evidence type="ECO:0000259" key="7">
    <source>
        <dbReference type="Pfam" id="PF00892"/>
    </source>
</evidence>
<evidence type="ECO:0000256" key="6">
    <source>
        <dbReference type="SAM" id="Phobius"/>
    </source>
</evidence>
<evidence type="ECO:0000256" key="2">
    <source>
        <dbReference type="ARBA" id="ARBA00007362"/>
    </source>
</evidence>
<comment type="subcellular location">
    <subcellularLocation>
        <location evidence="1">Membrane</location>
        <topology evidence="1">Multi-pass membrane protein</topology>
    </subcellularLocation>
</comment>
<keyword evidence="9" id="KW-1185">Reference proteome</keyword>
<feature type="domain" description="EamA" evidence="7">
    <location>
        <begin position="21"/>
        <end position="151"/>
    </location>
</feature>
<evidence type="ECO:0000256" key="4">
    <source>
        <dbReference type="ARBA" id="ARBA00022989"/>
    </source>
</evidence>
<dbReference type="InterPro" id="IPR037185">
    <property type="entry name" value="EmrE-like"/>
</dbReference>
<dbReference type="PANTHER" id="PTHR32322:SF2">
    <property type="entry name" value="EAMA DOMAIN-CONTAINING PROTEIN"/>
    <property type="match status" value="1"/>
</dbReference>
<dbReference type="RefSeq" id="WP_181073227.1">
    <property type="nucleotide sequence ID" value="NZ_JAAMRF010000016.1"/>
</dbReference>
<dbReference type="EMBL" id="JAAMRF010000016">
    <property type="protein sequence ID" value="MBA1276065.1"/>
    <property type="molecule type" value="Genomic_DNA"/>
</dbReference>
<evidence type="ECO:0000313" key="8">
    <source>
        <dbReference type="EMBL" id="MBA1276065.1"/>
    </source>
</evidence>
<feature type="transmembrane region" description="Helical" evidence="6">
    <location>
        <begin position="50"/>
        <end position="67"/>
    </location>
</feature>
<feature type="transmembrane region" description="Helical" evidence="6">
    <location>
        <begin position="261"/>
        <end position="280"/>
    </location>
</feature>
<proteinExistence type="inferred from homology"/>
<evidence type="ECO:0000256" key="5">
    <source>
        <dbReference type="ARBA" id="ARBA00023136"/>
    </source>
</evidence>
<evidence type="ECO:0000313" key="9">
    <source>
        <dbReference type="Proteomes" id="UP000786387"/>
    </source>
</evidence>
<organism evidence="8 9">
    <name type="scientific">Stutzerimonas azotifigens</name>
    <dbReference type="NCBI Taxonomy" id="291995"/>
    <lineage>
        <taxon>Bacteria</taxon>
        <taxon>Pseudomonadati</taxon>
        <taxon>Pseudomonadota</taxon>
        <taxon>Gammaproteobacteria</taxon>
        <taxon>Pseudomonadales</taxon>
        <taxon>Pseudomonadaceae</taxon>
        <taxon>Stutzerimonas</taxon>
    </lineage>
</organism>
<feature type="domain" description="EamA" evidence="7">
    <location>
        <begin position="173"/>
        <end position="302"/>
    </location>
</feature>
<keyword evidence="3 6" id="KW-0812">Transmembrane</keyword>
<feature type="transmembrane region" description="Helical" evidence="6">
    <location>
        <begin position="21"/>
        <end position="38"/>
    </location>
</feature>
<feature type="transmembrane region" description="Helical" evidence="6">
    <location>
        <begin position="197"/>
        <end position="218"/>
    </location>
</feature>
<dbReference type="InterPro" id="IPR000620">
    <property type="entry name" value="EamA_dom"/>
</dbReference>
<keyword evidence="4 6" id="KW-1133">Transmembrane helix</keyword>
<accession>A0ABR5Z769</accession>
<protein>
    <submittedName>
        <fullName evidence="8">DMT family transporter</fullName>
    </submittedName>
</protein>
<evidence type="ECO:0000256" key="3">
    <source>
        <dbReference type="ARBA" id="ARBA00022692"/>
    </source>
</evidence>
<gene>
    <name evidence="8" type="ORF">G7026_22220</name>
</gene>
<sequence length="308" mass="33566">MNTDEQNPKALDRHNSIRAGGALPFVLGSVILGTIGIFVHEAGTDPLTATWFRCAFGLLGLTLWIGWRRQLGRLRLSPATWRGVLAAGVLMVLGWGLFFAAIERTSAGVATVLFHMQPLWVLLLGAWYLKESVARQRIVSVGIAMLGLVLATGVLERLSPFGAEQPPQAGYWLGVGFCLFGAFCTAWVTIIARQLRLMPAGVLAWWQCAVGTLALLAWPTLNGWPEWGASWVWLSSLGLIHTGLAYALLYAGMAHLSSDRIAVYQFLYPAVAIVIDWLVYGQRLGPLQLSGIAIMVVAIWFTERAPGP</sequence>
<keyword evidence="5 6" id="KW-0472">Membrane</keyword>
<dbReference type="InterPro" id="IPR050638">
    <property type="entry name" value="AA-Vitamin_Transporters"/>
</dbReference>
<evidence type="ECO:0000256" key="1">
    <source>
        <dbReference type="ARBA" id="ARBA00004141"/>
    </source>
</evidence>
<feature type="transmembrane region" description="Helical" evidence="6">
    <location>
        <begin position="79"/>
        <end position="102"/>
    </location>
</feature>
<comment type="caution">
    <text evidence="8">The sequence shown here is derived from an EMBL/GenBank/DDBJ whole genome shotgun (WGS) entry which is preliminary data.</text>
</comment>
<dbReference type="Pfam" id="PF00892">
    <property type="entry name" value="EamA"/>
    <property type="match status" value="2"/>
</dbReference>
<feature type="transmembrane region" description="Helical" evidence="6">
    <location>
        <begin position="230"/>
        <end position="249"/>
    </location>
</feature>
<dbReference type="Proteomes" id="UP000786387">
    <property type="component" value="Unassembled WGS sequence"/>
</dbReference>
<feature type="transmembrane region" description="Helical" evidence="6">
    <location>
        <begin position="170"/>
        <end position="190"/>
    </location>
</feature>
<dbReference type="PANTHER" id="PTHR32322">
    <property type="entry name" value="INNER MEMBRANE TRANSPORTER"/>
    <property type="match status" value="1"/>
</dbReference>
<comment type="similarity">
    <text evidence="2">Belongs to the EamA transporter family.</text>
</comment>